<feature type="compositionally biased region" description="Basic and acidic residues" evidence="6">
    <location>
        <begin position="243"/>
        <end position="258"/>
    </location>
</feature>
<dbReference type="GO" id="GO:0006897">
    <property type="term" value="P:endocytosis"/>
    <property type="evidence" value="ECO:0007669"/>
    <property type="project" value="TreeGrafter"/>
</dbReference>
<keyword evidence="5" id="KW-0968">Cytoplasmic vesicle</keyword>
<dbReference type="CDD" id="cd03571">
    <property type="entry name" value="ENTH"/>
    <property type="match status" value="1"/>
</dbReference>
<dbReference type="GO" id="GO:0005543">
    <property type="term" value="F:phospholipid binding"/>
    <property type="evidence" value="ECO:0007669"/>
    <property type="project" value="TreeGrafter"/>
</dbReference>
<feature type="compositionally biased region" description="Basic and acidic residues" evidence="6">
    <location>
        <begin position="267"/>
        <end position="306"/>
    </location>
</feature>
<dbReference type="GO" id="GO:0030125">
    <property type="term" value="C:clathrin vesicle coat"/>
    <property type="evidence" value="ECO:0007669"/>
    <property type="project" value="TreeGrafter"/>
</dbReference>
<feature type="compositionally biased region" description="Polar residues" evidence="6">
    <location>
        <begin position="597"/>
        <end position="606"/>
    </location>
</feature>
<sequence length="860" mass="92435">MKKAFDQTVRDIKREVNKKVLKVPGIEQKILDATSNEPWGPHGSLLADIAQATRNYHEYQIIMNVIWKRINDTGKNWRHVYKALTVLDYLVAHGSERVIDDIREHSYQISTLSDFQYIDSSGRDQGSNVRRKSQSLVSLVNDKERIQEVRQKAVATRDKYRSTFSTGGTNRPSSYSGAGGYGDRYDDDRYENRYGGRDDERNGNGREREWGYRDDDRYGGGGDSYYRDGDRYARDTDERYGRESNYRADEYRGARGNDDYSYGSRNRSFDRDRDRSHDDDDRYSSRSDGGKHDDPPQDESRLEQKLSKQSVDAPPSYEEAIGVTQNQMNEERNGGTSSASAPKVTSPTAPRSSSSSGPPAQATENVTPVEKPLAENNGGDGFDEFDPRGPVSATTQPAASSLEMDLFGSLSATDTVNSLALVPITTIDTSPEPEIPANSGFGTSNFVAQPSASTAMNEPSNNNPFGDAPFLAIPQENLLAQQPTPAPVSPFQPNGLTGGGEPLPSMPPKMETHTNFDFGDALGGLTYAPSVPFGQQDSSPCPPFLVEPQASMLMHGTDVPSTAFQQPGPTTFNPLIAQPAMPTSIQPGQTSFVPQPFTGTLPSQGAQPAAPPNMHINQSSSLMQSNPSAPFGSQPTPPALHATQPVNPTNTLPSNMNLLPQSAASAPVSEEIGPNLSSLQPAKTEPTKKFEPKSAVWADTLSRGLVNLNISGPKINPHADIGVDFDSINRKEKREEKKSSTAPVTSTVTMGKAMGAGSGIGRAVAGSMAPPPNAMVGSGMGMGMGMGGYGGTVNQPMAMGMGMNMGMGMGMGMNMGMGQGMPMRPPTGMPPSRPAMPGAGYNPMMSSGYGAQQPFGSGYR</sequence>
<feature type="region of interest" description="Disordered" evidence="6">
    <location>
        <begin position="597"/>
        <end position="652"/>
    </location>
</feature>
<evidence type="ECO:0000256" key="6">
    <source>
        <dbReference type="SAM" id="MobiDB-lite"/>
    </source>
</evidence>
<accession>A0A6P5H9X5</accession>
<feature type="region of interest" description="Disordered" evidence="6">
    <location>
        <begin position="243"/>
        <end position="397"/>
    </location>
</feature>
<evidence type="ECO:0000256" key="4">
    <source>
        <dbReference type="ARBA" id="ARBA00023034"/>
    </source>
</evidence>
<dbReference type="InterPro" id="IPR013809">
    <property type="entry name" value="ENTH"/>
</dbReference>
<evidence type="ECO:0000256" key="2">
    <source>
        <dbReference type="ARBA" id="ARBA00004555"/>
    </source>
</evidence>
<feature type="compositionally biased region" description="Basic and acidic residues" evidence="6">
    <location>
        <begin position="183"/>
        <end position="218"/>
    </location>
</feature>
<evidence type="ECO:0000313" key="8">
    <source>
        <dbReference type="Proteomes" id="UP000515123"/>
    </source>
</evidence>
<feature type="compositionally biased region" description="Low complexity" evidence="6">
    <location>
        <begin position="345"/>
        <end position="363"/>
    </location>
</feature>
<evidence type="ECO:0000259" key="7">
    <source>
        <dbReference type="PROSITE" id="PS50942"/>
    </source>
</evidence>
<comment type="similarity">
    <text evidence="3">Belongs to the epsin family.</text>
</comment>
<feature type="compositionally biased region" description="Polar residues" evidence="6">
    <location>
        <begin position="162"/>
        <end position="176"/>
    </location>
</feature>
<gene>
    <name evidence="9" type="primary">LOC109727468</name>
</gene>
<dbReference type="InterPro" id="IPR008942">
    <property type="entry name" value="ENTH_VHS"/>
</dbReference>
<dbReference type="PANTHER" id="PTHR12276:SF91">
    <property type="entry name" value="CLATHRIN INTERACTOR EPSIN 2-RELATED"/>
    <property type="match status" value="1"/>
</dbReference>
<keyword evidence="8" id="KW-1185">Reference proteome</keyword>
<dbReference type="Proteomes" id="UP000515123">
    <property type="component" value="Linkage group 22"/>
</dbReference>
<dbReference type="GO" id="GO:0005886">
    <property type="term" value="C:plasma membrane"/>
    <property type="evidence" value="ECO:0007669"/>
    <property type="project" value="TreeGrafter"/>
</dbReference>
<feature type="compositionally biased region" description="Polar residues" evidence="6">
    <location>
        <begin position="615"/>
        <end position="634"/>
    </location>
</feature>
<dbReference type="SUPFAM" id="SSF48464">
    <property type="entry name" value="ENTH/VHS domain"/>
    <property type="match status" value="1"/>
</dbReference>
<dbReference type="Gene3D" id="1.25.40.90">
    <property type="match status" value="1"/>
</dbReference>
<feature type="compositionally biased region" description="Polar residues" evidence="6">
    <location>
        <begin position="323"/>
        <end position="340"/>
    </location>
</feature>
<dbReference type="GO" id="GO:0005768">
    <property type="term" value="C:endosome"/>
    <property type="evidence" value="ECO:0007669"/>
    <property type="project" value="TreeGrafter"/>
</dbReference>
<comment type="subcellular location">
    <subcellularLocation>
        <location evidence="1">Cytoplasmic vesicle</location>
        <location evidence="1">Clathrin-coated vesicle</location>
    </subcellularLocation>
    <subcellularLocation>
        <location evidence="2">Golgi apparatus</location>
    </subcellularLocation>
</comment>
<dbReference type="FunFam" id="1.25.40.90:FF:000006">
    <property type="entry name" value="Clathrin interactor 1"/>
    <property type="match status" value="1"/>
</dbReference>
<feature type="compositionally biased region" description="Basic and acidic residues" evidence="6">
    <location>
        <begin position="150"/>
        <end position="161"/>
    </location>
</feature>
<evidence type="ECO:0000256" key="3">
    <source>
        <dbReference type="ARBA" id="ARBA00010130"/>
    </source>
</evidence>
<name>A0A6P5H9X5_ANACO</name>
<dbReference type="AlphaFoldDB" id="A0A6P5H9X5"/>
<dbReference type="PANTHER" id="PTHR12276">
    <property type="entry name" value="EPSIN/ENT-RELATED"/>
    <property type="match status" value="1"/>
</dbReference>
<dbReference type="OrthoDB" id="4033880at2759"/>
<dbReference type="GO" id="GO:0005794">
    <property type="term" value="C:Golgi apparatus"/>
    <property type="evidence" value="ECO:0007669"/>
    <property type="project" value="UniProtKB-SubCell"/>
</dbReference>
<protein>
    <submittedName>
        <fullName evidence="9">Clathrin interactor EPSIN 2-like isoform X1</fullName>
    </submittedName>
</protein>
<keyword evidence="4" id="KW-0333">Golgi apparatus</keyword>
<evidence type="ECO:0000256" key="1">
    <source>
        <dbReference type="ARBA" id="ARBA00004132"/>
    </source>
</evidence>
<dbReference type="GO" id="GO:0030276">
    <property type="term" value="F:clathrin binding"/>
    <property type="evidence" value="ECO:0007669"/>
    <property type="project" value="TreeGrafter"/>
</dbReference>
<dbReference type="GeneID" id="109727468"/>
<dbReference type="SMART" id="SM00273">
    <property type="entry name" value="ENTH"/>
    <property type="match status" value="1"/>
</dbReference>
<feature type="region of interest" description="Disordered" evidence="6">
    <location>
        <begin position="671"/>
        <end position="691"/>
    </location>
</feature>
<dbReference type="Pfam" id="PF01417">
    <property type="entry name" value="ENTH"/>
    <property type="match status" value="1"/>
</dbReference>
<proteinExistence type="inferred from homology"/>
<reference evidence="8" key="1">
    <citation type="journal article" date="2015" name="Nat. Genet.">
        <title>The pineapple genome and the evolution of CAM photosynthesis.</title>
        <authorList>
            <person name="Ming R."/>
            <person name="VanBuren R."/>
            <person name="Wai C.M."/>
            <person name="Tang H."/>
            <person name="Schatz M.C."/>
            <person name="Bowers J.E."/>
            <person name="Lyons E."/>
            <person name="Wang M.L."/>
            <person name="Chen J."/>
            <person name="Biggers E."/>
            <person name="Zhang J."/>
            <person name="Huang L."/>
            <person name="Zhang L."/>
            <person name="Miao W."/>
            <person name="Zhang J."/>
            <person name="Ye Z."/>
            <person name="Miao C."/>
            <person name="Lin Z."/>
            <person name="Wang H."/>
            <person name="Zhou H."/>
            <person name="Yim W.C."/>
            <person name="Priest H.D."/>
            <person name="Zheng C."/>
            <person name="Woodhouse M."/>
            <person name="Edger P.P."/>
            <person name="Guyot R."/>
            <person name="Guo H.B."/>
            <person name="Guo H."/>
            <person name="Zheng G."/>
            <person name="Singh R."/>
            <person name="Sharma A."/>
            <person name="Min X."/>
            <person name="Zheng Y."/>
            <person name="Lee H."/>
            <person name="Gurtowski J."/>
            <person name="Sedlazeck F.J."/>
            <person name="Harkess A."/>
            <person name="McKain M.R."/>
            <person name="Liao Z."/>
            <person name="Fang J."/>
            <person name="Liu J."/>
            <person name="Zhang X."/>
            <person name="Zhang Q."/>
            <person name="Hu W."/>
            <person name="Qin Y."/>
            <person name="Wang K."/>
            <person name="Chen L.Y."/>
            <person name="Shirley N."/>
            <person name="Lin Y.R."/>
            <person name="Liu L.Y."/>
            <person name="Hernandez A.G."/>
            <person name="Wright C.L."/>
            <person name="Bulone V."/>
            <person name="Tuskan G.A."/>
            <person name="Heath K."/>
            <person name="Zee F."/>
            <person name="Moore P.H."/>
            <person name="Sunkar R."/>
            <person name="Leebens-Mack J.H."/>
            <person name="Mockler T."/>
            <person name="Bennetzen J.L."/>
            <person name="Freeling M."/>
            <person name="Sankoff D."/>
            <person name="Paterson A.H."/>
            <person name="Zhu X."/>
            <person name="Yang X."/>
            <person name="Smith J.A."/>
            <person name="Cushman J.C."/>
            <person name="Paull R.E."/>
            <person name="Yu Q."/>
        </authorList>
    </citation>
    <scope>NUCLEOTIDE SEQUENCE [LARGE SCALE GENOMIC DNA]</scope>
    <source>
        <strain evidence="8">cv. F153</strain>
    </source>
</reference>
<feature type="region of interest" description="Disordered" evidence="6">
    <location>
        <begin position="150"/>
        <end position="231"/>
    </location>
</feature>
<dbReference type="RefSeq" id="XP_020113193.1">
    <property type="nucleotide sequence ID" value="XM_020257604.1"/>
</dbReference>
<evidence type="ECO:0000313" key="9">
    <source>
        <dbReference type="RefSeq" id="XP_020113193.1"/>
    </source>
</evidence>
<organism evidence="8 9">
    <name type="scientific">Ananas comosus</name>
    <name type="common">Pineapple</name>
    <name type="synonym">Ananas ananas</name>
    <dbReference type="NCBI Taxonomy" id="4615"/>
    <lineage>
        <taxon>Eukaryota</taxon>
        <taxon>Viridiplantae</taxon>
        <taxon>Streptophyta</taxon>
        <taxon>Embryophyta</taxon>
        <taxon>Tracheophyta</taxon>
        <taxon>Spermatophyta</taxon>
        <taxon>Magnoliopsida</taxon>
        <taxon>Liliopsida</taxon>
        <taxon>Poales</taxon>
        <taxon>Bromeliaceae</taxon>
        <taxon>Bromelioideae</taxon>
        <taxon>Ananas</taxon>
    </lineage>
</organism>
<feature type="domain" description="ENTH" evidence="7">
    <location>
        <begin position="18"/>
        <end position="150"/>
    </location>
</feature>
<reference evidence="9" key="2">
    <citation type="submission" date="2025-08" db="UniProtKB">
        <authorList>
            <consortium name="RefSeq"/>
        </authorList>
    </citation>
    <scope>IDENTIFICATION</scope>
    <source>
        <tissue evidence="9">Leaf</tissue>
    </source>
</reference>
<evidence type="ECO:0000256" key="5">
    <source>
        <dbReference type="ARBA" id="ARBA00023329"/>
    </source>
</evidence>
<dbReference type="PROSITE" id="PS50942">
    <property type="entry name" value="ENTH"/>
    <property type="match status" value="1"/>
</dbReference>